<protein>
    <recommendedName>
        <fullName evidence="1">Integrase catalytic domain-containing protein</fullName>
    </recommendedName>
</protein>
<dbReference type="Pfam" id="PF24764">
    <property type="entry name" value="rva_4"/>
    <property type="match status" value="1"/>
</dbReference>
<dbReference type="GO" id="GO:0003677">
    <property type="term" value="F:DNA binding"/>
    <property type="evidence" value="ECO:0007669"/>
    <property type="project" value="InterPro"/>
</dbReference>
<dbReference type="Gene3D" id="3.30.420.10">
    <property type="entry name" value="Ribonuclease H-like superfamily/Ribonuclease H"/>
    <property type="match status" value="1"/>
</dbReference>
<evidence type="ECO:0000313" key="4">
    <source>
        <dbReference type="Proteomes" id="UP000327044"/>
    </source>
</evidence>
<dbReference type="EMBL" id="VVIM01000003">
    <property type="protein sequence ID" value="KAB0801248.1"/>
    <property type="molecule type" value="Genomic_DNA"/>
</dbReference>
<sequence length="487" mass="56663">MEIQHYFEEIIVDVDQLDYLLMHNNHDVRLLEEGGLKMENHCHAFSVLVSACENVPELHAKLCRVYTLIWTLLQIVENKLEGCGLPDWPSFQLSLLPTQSVGRPSYDIQYDQVAFLRNLGMSWSGISKALKISRRTLYRKKAEWSFENIEANISNEDLAVLIQEILTQTPNAGEVYVLGSLRARKVSVARWRVREQLHALDHLGRALRRRTTIQRRIYQVKGANYLWHIDSNHKLISYRLVYHGCIDGYSRLLIYLRCLTNNKAASVLELFKHGTNLFGIPSRVRGDRGVENIHVAQFMLNERGIDRGSFIVGRSVHNQRIERLWAEVNRIVTRHFKDLFLFMSYNDYLDEHSDIDLFCLHYVFLPRIEKCLEEFVNQWNHHSLSSARAKSPFQLWSLAHLEGQHYENIVGMEDDAYFENPNLYGLDEMGPPPEIETSNSVVVPEFELHLSDQQMHRINVSIPDVMSDDGQCGISHYLKIREILLEH</sequence>
<dbReference type="InterPro" id="IPR001584">
    <property type="entry name" value="Integrase_cat-core"/>
</dbReference>
<dbReference type="SUPFAM" id="SSF53098">
    <property type="entry name" value="Ribonuclease H-like"/>
    <property type="match status" value="1"/>
</dbReference>
<dbReference type="InParanoid" id="A0A1Y1LZY5"/>
<dbReference type="InterPro" id="IPR058913">
    <property type="entry name" value="Integrase_dom_put"/>
</dbReference>
<dbReference type="InterPro" id="IPR006120">
    <property type="entry name" value="Resolvase_HTH_dom"/>
</dbReference>
<dbReference type="InterPro" id="IPR012337">
    <property type="entry name" value="RNaseH-like_sf"/>
</dbReference>
<dbReference type="GO" id="GO:0000150">
    <property type="term" value="F:DNA strand exchange activity"/>
    <property type="evidence" value="ECO:0007669"/>
    <property type="project" value="InterPro"/>
</dbReference>
<gene>
    <name evidence="3" type="ORF">PPYR_05602</name>
</gene>
<name>A0A1Y1LZY5_PHOPY</name>
<dbReference type="GO" id="GO:0015074">
    <property type="term" value="P:DNA integration"/>
    <property type="evidence" value="ECO:0007669"/>
    <property type="project" value="InterPro"/>
</dbReference>
<dbReference type="AlphaFoldDB" id="A0A1Y1LZY5"/>
<evidence type="ECO:0000313" key="2">
    <source>
        <dbReference type="EMBL" id="JAV77196.1"/>
    </source>
</evidence>
<evidence type="ECO:0000259" key="1">
    <source>
        <dbReference type="PROSITE" id="PS50994"/>
    </source>
</evidence>
<dbReference type="EMBL" id="GEZM01046489">
    <property type="protein sequence ID" value="JAV77196.1"/>
    <property type="molecule type" value="Transcribed_RNA"/>
</dbReference>
<organism evidence="2">
    <name type="scientific">Photinus pyralis</name>
    <name type="common">Common eastern firefly</name>
    <name type="synonym">Lampyris pyralis</name>
    <dbReference type="NCBI Taxonomy" id="7054"/>
    <lineage>
        <taxon>Eukaryota</taxon>
        <taxon>Metazoa</taxon>
        <taxon>Ecdysozoa</taxon>
        <taxon>Arthropoda</taxon>
        <taxon>Hexapoda</taxon>
        <taxon>Insecta</taxon>
        <taxon>Pterygota</taxon>
        <taxon>Neoptera</taxon>
        <taxon>Endopterygota</taxon>
        <taxon>Coleoptera</taxon>
        <taxon>Polyphaga</taxon>
        <taxon>Elateriformia</taxon>
        <taxon>Elateroidea</taxon>
        <taxon>Lampyridae</taxon>
        <taxon>Lampyrinae</taxon>
        <taxon>Photinus</taxon>
    </lineage>
</organism>
<reference evidence="3 4" key="2">
    <citation type="journal article" date="2018" name="Elife">
        <title>Firefly genomes illuminate parallel origins of bioluminescence in beetles.</title>
        <authorList>
            <person name="Fallon T.R."/>
            <person name="Lower S.E."/>
            <person name="Chang C.H."/>
            <person name="Bessho-Uehara M."/>
            <person name="Martin G.J."/>
            <person name="Bewick A.J."/>
            <person name="Behringer M."/>
            <person name="Debat H.J."/>
            <person name="Wong I."/>
            <person name="Day J.C."/>
            <person name="Suvorov A."/>
            <person name="Silva C.J."/>
            <person name="Stanger-Hall K.F."/>
            <person name="Hall D.W."/>
            <person name="Schmitz R.J."/>
            <person name="Nelson D.R."/>
            <person name="Lewis S.M."/>
            <person name="Shigenobu S."/>
            <person name="Bybee S.M."/>
            <person name="Larracuente A.M."/>
            <person name="Oba Y."/>
            <person name="Weng J.K."/>
        </authorList>
    </citation>
    <scope>NUCLEOTIDE SEQUENCE [LARGE SCALE GENOMIC DNA]</scope>
    <source>
        <strain evidence="3">1611_PpyrPB1</strain>
        <tissue evidence="3">Whole body</tissue>
    </source>
</reference>
<dbReference type="OrthoDB" id="6767432at2759"/>
<dbReference type="PROSITE" id="PS50994">
    <property type="entry name" value="INTEGRASE"/>
    <property type="match status" value="1"/>
</dbReference>
<accession>A0A1Y1LZY5</accession>
<reference evidence="3" key="3">
    <citation type="submission" date="2019-08" db="EMBL/GenBank/DDBJ databases">
        <authorList>
            <consortium name="Photinus pyralis genome working group"/>
            <person name="Fallon T.R."/>
            <person name="Sander Lower S.E."/>
            <person name="Weng J.-K."/>
        </authorList>
    </citation>
    <scope>NUCLEOTIDE SEQUENCE</scope>
    <source>
        <strain evidence="3">1611_PpyrPB1</strain>
        <tissue evidence="3">Whole body</tissue>
    </source>
</reference>
<dbReference type="Proteomes" id="UP000327044">
    <property type="component" value="Unassembled WGS sequence"/>
</dbReference>
<dbReference type="PANTHER" id="PTHR46791">
    <property type="entry name" value="EXPRESSED PROTEIN"/>
    <property type="match status" value="1"/>
</dbReference>
<reference evidence="2" key="1">
    <citation type="journal article" date="2016" name="Sci. Rep.">
        <title>Molecular characterization of firefly nuptial gifts: a multi-omics approach sheds light on postcopulatory sexual selection.</title>
        <authorList>
            <person name="Al-Wathiqui N."/>
            <person name="Fallon T.R."/>
            <person name="South A."/>
            <person name="Weng J.K."/>
            <person name="Lewis S.M."/>
        </authorList>
    </citation>
    <scope>NUCLEOTIDE SEQUENCE</scope>
</reference>
<keyword evidence="4" id="KW-1185">Reference proteome</keyword>
<feature type="domain" description="Integrase catalytic" evidence="1">
    <location>
        <begin position="218"/>
        <end position="400"/>
    </location>
</feature>
<dbReference type="PANTHER" id="PTHR46791:SF4">
    <property type="match status" value="1"/>
</dbReference>
<evidence type="ECO:0000313" key="3">
    <source>
        <dbReference type="EMBL" id="KAB0801248.1"/>
    </source>
</evidence>
<dbReference type="InterPro" id="IPR036397">
    <property type="entry name" value="RNaseH_sf"/>
</dbReference>
<dbReference type="Pfam" id="PF02796">
    <property type="entry name" value="HTH_7"/>
    <property type="match status" value="1"/>
</dbReference>
<proteinExistence type="predicted"/>